<dbReference type="GeneID" id="115373023"/>
<dbReference type="FunFam" id="1.20.5.2480:FF:000001">
    <property type="entry name" value="Reticulon"/>
    <property type="match status" value="1"/>
</dbReference>
<evidence type="ECO:0000256" key="2">
    <source>
        <dbReference type="ARBA" id="ARBA00022692"/>
    </source>
</evidence>
<evidence type="ECO:0000256" key="1">
    <source>
        <dbReference type="ARBA" id="ARBA00004477"/>
    </source>
</evidence>
<dbReference type="PANTHER" id="PTHR45799:SF1">
    <property type="entry name" value="RETICULON-4"/>
    <property type="match status" value="1"/>
</dbReference>
<gene>
    <name evidence="9" type="primary">LOC115373023</name>
</gene>
<reference evidence="9" key="2">
    <citation type="submission" date="2025-08" db="UniProtKB">
        <authorList>
            <consortium name="Ensembl"/>
        </authorList>
    </citation>
    <scope>IDENTIFICATION</scope>
</reference>
<feature type="transmembrane region" description="Helical" evidence="6">
    <location>
        <begin position="209"/>
        <end position="238"/>
    </location>
</feature>
<dbReference type="Pfam" id="PF02453">
    <property type="entry name" value="Reticulon"/>
    <property type="match status" value="1"/>
</dbReference>
<dbReference type="GO" id="GO:0007420">
    <property type="term" value="P:brain development"/>
    <property type="evidence" value="ECO:0007669"/>
    <property type="project" value="TreeGrafter"/>
</dbReference>
<dbReference type="InterPro" id="IPR046964">
    <property type="entry name" value="RTN1-4"/>
</dbReference>
<dbReference type="GeneTree" id="ENSGT00940000156568"/>
<organism evidence="9 10">
    <name type="scientific">Myripristis murdjan</name>
    <name type="common">pinecone soldierfish</name>
    <dbReference type="NCBI Taxonomy" id="586833"/>
    <lineage>
        <taxon>Eukaryota</taxon>
        <taxon>Metazoa</taxon>
        <taxon>Chordata</taxon>
        <taxon>Craniata</taxon>
        <taxon>Vertebrata</taxon>
        <taxon>Euteleostomi</taxon>
        <taxon>Actinopterygii</taxon>
        <taxon>Neopterygii</taxon>
        <taxon>Teleostei</taxon>
        <taxon>Neoteleostei</taxon>
        <taxon>Acanthomorphata</taxon>
        <taxon>Holocentriformes</taxon>
        <taxon>Holocentridae</taxon>
        <taxon>Myripristis</taxon>
    </lineage>
</organism>
<dbReference type="PROSITE" id="PS50845">
    <property type="entry name" value="RETICULON"/>
    <property type="match status" value="1"/>
</dbReference>
<evidence type="ECO:0000256" key="6">
    <source>
        <dbReference type="RuleBase" id="RU210713"/>
    </source>
</evidence>
<dbReference type="InParanoid" id="A0A667Z3X5"/>
<feature type="domain" description="Reticulon" evidence="8">
    <location>
        <begin position="195"/>
        <end position="382"/>
    </location>
</feature>
<keyword evidence="4 6" id="KW-1133">Transmembrane helix</keyword>
<keyword evidence="2 6" id="KW-0812">Transmembrane</keyword>
<comment type="subcellular location">
    <subcellularLocation>
        <location evidence="1 6">Endoplasmic reticulum membrane</location>
        <topology evidence="1 6">Multi-pass membrane protein</topology>
    </subcellularLocation>
</comment>
<dbReference type="GO" id="GO:0005789">
    <property type="term" value="C:endoplasmic reticulum membrane"/>
    <property type="evidence" value="ECO:0007669"/>
    <property type="project" value="UniProtKB-SubCell"/>
</dbReference>
<accession>A0A667Z3X5</accession>
<dbReference type="GO" id="GO:0043005">
    <property type="term" value="C:neuron projection"/>
    <property type="evidence" value="ECO:0007669"/>
    <property type="project" value="TreeGrafter"/>
</dbReference>
<dbReference type="AlphaFoldDB" id="A0A667Z3X5"/>
<feature type="region of interest" description="Disordered" evidence="7">
    <location>
        <begin position="60"/>
        <end position="187"/>
    </location>
</feature>
<dbReference type="GO" id="GO:0030182">
    <property type="term" value="P:neuron differentiation"/>
    <property type="evidence" value="ECO:0007669"/>
    <property type="project" value="TreeGrafter"/>
</dbReference>
<name>A0A667Z3X5_9TELE</name>
<evidence type="ECO:0000256" key="4">
    <source>
        <dbReference type="ARBA" id="ARBA00022989"/>
    </source>
</evidence>
<evidence type="ECO:0000313" key="9">
    <source>
        <dbReference type="Ensembl" id="ENSMMDP00005027886.1"/>
    </source>
</evidence>
<feature type="region of interest" description="Disordered" evidence="7">
    <location>
        <begin position="1"/>
        <end position="41"/>
    </location>
</feature>
<dbReference type="CTD" id="678586"/>
<evidence type="ECO:0000256" key="5">
    <source>
        <dbReference type="ARBA" id="ARBA00023136"/>
    </source>
</evidence>
<keyword evidence="10" id="KW-1185">Reference proteome</keyword>
<sequence length="382" mass="41184">MADSEEQLVSSTTPSFGEELISLADPDTGLGEPDRPKLDPFNVDDIVDLVGGAQDAIERHLAEDSAPSEVTEASFTPPQEPETVLEPEPEAAPAAGDVEEEEEEEEDAPASWLTKGEAIPDSTTSTLVRPDTPPHAAEPPVAFAPKAEPESTKLAPEPEVVHQPEPGALPPAEPRTAAAAAPAEAAEEAPAPASLVELLYWRDLKTTGVVFGATLLLLLSLTICSIVSVSSYVGLALLSVTISFRIYKGILQAIQKSDEGHPFKQYLDQEVALSEDMVHKYSDMILTKLNKSIGELRRLFLVEDLVDSIKFAVLMWILTYVGALFNGLTLLILGLVGAFSCPIIYEKHQVQIDHYLALVNNQIKDVIGKIQAKVPGLKRKAE</sequence>
<evidence type="ECO:0000313" key="10">
    <source>
        <dbReference type="Proteomes" id="UP000472263"/>
    </source>
</evidence>
<dbReference type="Gene3D" id="1.20.5.2480">
    <property type="match status" value="1"/>
</dbReference>
<proteinExistence type="predicted"/>
<dbReference type="GO" id="GO:0071787">
    <property type="term" value="P:endoplasmic reticulum tubular network formation"/>
    <property type="evidence" value="ECO:0007669"/>
    <property type="project" value="TreeGrafter"/>
</dbReference>
<keyword evidence="5 6" id="KW-0472">Membrane</keyword>
<dbReference type="Ensembl" id="ENSMMDT00005028554.1">
    <property type="protein sequence ID" value="ENSMMDP00005027886.1"/>
    <property type="gene ID" value="ENSMMDG00005013361.1"/>
</dbReference>
<dbReference type="Proteomes" id="UP000472263">
    <property type="component" value="Chromosome 15"/>
</dbReference>
<feature type="compositionally biased region" description="Low complexity" evidence="7">
    <location>
        <begin position="174"/>
        <end position="187"/>
    </location>
</feature>
<keyword evidence="3 6" id="KW-0256">Endoplasmic reticulum</keyword>
<dbReference type="RefSeq" id="XP_029927098.1">
    <property type="nucleotide sequence ID" value="XM_030071238.1"/>
</dbReference>
<reference evidence="9" key="1">
    <citation type="submission" date="2019-06" db="EMBL/GenBank/DDBJ databases">
        <authorList>
            <consortium name="Wellcome Sanger Institute Data Sharing"/>
        </authorList>
    </citation>
    <scope>NUCLEOTIDE SEQUENCE [LARGE SCALE GENOMIC DNA]</scope>
</reference>
<reference evidence="9" key="3">
    <citation type="submission" date="2025-09" db="UniProtKB">
        <authorList>
            <consortium name="Ensembl"/>
        </authorList>
    </citation>
    <scope>IDENTIFICATION</scope>
</reference>
<evidence type="ECO:0000256" key="7">
    <source>
        <dbReference type="SAM" id="MobiDB-lite"/>
    </source>
</evidence>
<feature type="compositionally biased region" description="Acidic residues" evidence="7">
    <location>
        <begin position="97"/>
        <end position="108"/>
    </location>
</feature>
<dbReference type="GO" id="GO:0014069">
    <property type="term" value="C:postsynaptic density"/>
    <property type="evidence" value="ECO:0007669"/>
    <property type="project" value="TreeGrafter"/>
</dbReference>
<feature type="transmembrane region" description="Helical" evidence="6">
    <location>
        <begin position="324"/>
        <end position="345"/>
    </location>
</feature>
<dbReference type="FunCoup" id="A0A667Z3X5">
    <property type="interactions" value="22"/>
</dbReference>
<evidence type="ECO:0000256" key="3">
    <source>
        <dbReference type="ARBA" id="ARBA00022824"/>
    </source>
</evidence>
<protein>
    <recommendedName>
        <fullName evidence="6">Reticulon</fullName>
    </recommendedName>
</protein>
<dbReference type="PANTHER" id="PTHR45799">
    <property type="entry name" value="RETICULON-LIKE PROTEIN"/>
    <property type="match status" value="1"/>
</dbReference>
<evidence type="ECO:0000259" key="8">
    <source>
        <dbReference type="PROSITE" id="PS50845"/>
    </source>
</evidence>
<dbReference type="InterPro" id="IPR003388">
    <property type="entry name" value="Reticulon"/>
</dbReference>